<dbReference type="AlphaFoldDB" id="A0A812WUV8"/>
<accession>A0A812WUV8</accession>
<sequence>KSPSAPASPGQKAGPTKDPVSPGQKRGPTKAKPAASQEWAPHLHAASRPWPYSPGVVSKGSKGGKGGAGKDGKGSKGGKAAGKGKGNGKGKGPAMYTRTDGKVWAVKQAATEPAAADEQPVTSRRPRARGKMNTYATGN</sequence>
<organism evidence="2 3">
    <name type="scientific">Symbiodinium pilosum</name>
    <name type="common">Dinoflagellate</name>
    <dbReference type="NCBI Taxonomy" id="2952"/>
    <lineage>
        <taxon>Eukaryota</taxon>
        <taxon>Sar</taxon>
        <taxon>Alveolata</taxon>
        <taxon>Dinophyceae</taxon>
        <taxon>Suessiales</taxon>
        <taxon>Symbiodiniaceae</taxon>
        <taxon>Symbiodinium</taxon>
    </lineage>
</organism>
<feature type="region of interest" description="Disordered" evidence="1">
    <location>
        <begin position="1"/>
        <end position="139"/>
    </location>
</feature>
<evidence type="ECO:0000256" key="1">
    <source>
        <dbReference type="SAM" id="MobiDB-lite"/>
    </source>
</evidence>
<evidence type="ECO:0000313" key="3">
    <source>
        <dbReference type="Proteomes" id="UP000649617"/>
    </source>
</evidence>
<name>A0A812WUV8_SYMPI</name>
<evidence type="ECO:0000313" key="2">
    <source>
        <dbReference type="EMBL" id="CAE7695661.1"/>
    </source>
</evidence>
<reference evidence="2" key="1">
    <citation type="submission" date="2021-02" db="EMBL/GenBank/DDBJ databases">
        <authorList>
            <person name="Dougan E. K."/>
            <person name="Rhodes N."/>
            <person name="Thang M."/>
            <person name="Chan C."/>
        </authorList>
    </citation>
    <scope>NUCLEOTIDE SEQUENCE</scope>
</reference>
<dbReference type="EMBL" id="CAJNIZ010044619">
    <property type="protein sequence ID" value="CAE7695661.1"/>
    <property type="molecule type" value="Genomic_DNA"/>
</dbReference>
<feature type="compositionally biased region" description="Gly residues" evidence="1">
    <location>
        <begin position="75"/>
        <end position="91"/>
    </location>
</feature>
<keyword evidence="3" id="KW-1185">Reference proteome</keyword>
<feature type="non-terminal residue" evidence="2">
    <location>
        <position position="1"/>
    </location>
</feature>
<protein>
    <submittedName>
        <fullName evidence="2">Uncharacterized protein</fullName>
    </submittedName>
</protein>
<comment type="caution">
    <text evidence="2">The sequence shown here is derived from an EMBL/GenBank/DDBJ whole genome shotgun (WGS) entry which is preliminary data.</text>
</comment>
<dbReference type="Proteomes" id="UP000649617">
    <property type="component" value="Unassembled WGS sequence"/>
</dbReference>
<gene>
    <name evidence="2" type="ORF">SPIL2461_LOCUS19512</name>
</gene>
<proteinExistence type="predicted"/>